<dbReference type="PANTHER" id="PTHR46565">
    <property type="entry name" value="COLD SHOCK DOMAIN PROTEIN 2"/>
    <property type="match status" value="1"/>
</dbReference>
<evidence type="ECO:0000256" key="5">
    <source>
        <dbReference type="ARBA" id="ARBA00023125"/>
    </source>
</evidence>
<dbReference type="PANTHER" id="PTHR46565:SF22">
    <property type="entry name" value="COLD SHOCK DOMAIN-CONTAINING PROTEIN 3-LIKE"/>
    <property type="match status" value="1"/>
</dbReference>
<dbReference type="NCBIfam" id="TIGR02381">
    <property type="entry name" value="cspD"/>
    <property type="match status" value="1"/>
</dbReference>
<gene>
    <name evidence="10" type="ORF">S7S_08935</name>
</gene>
<evidence type="ECO:0000256" key="7">
    <source>
        <dbReference type="ARBA" id="ARBA00023163"/>
    </source>
</evidence>
<dbReference type="GO" id="GO:0006355">
    <property type="term" value="P:regulation of DNA-templated transcription"/>
    <property type="evidence" value="ECO:0007669"/>
    <property type="project" value="InterPro"/>
</dbReference>
<dbReference type="Proteomes" id="UP000006764">
    <property type="component" value="Chromosome"/>
</dbReference>
<dbReference type="SUPFAM" id="SSF50249">
    <property type="entry name" value="Nucleic acid-binding proteins"/>
    <property type="match status" value="1"/>
</dbReference>
<dbReference type="InterPro" id="IPR002059">
    <property type="entry name" value="CSP_DNA-bd"/>
</dbReference>
<keyword evidence="3" id="KW-0963">Cytoplasm</keyword>
<dbReference type="PRINTS" id="PR00050">
    <property type="entry name" value="COLDSHOCK"/>
</dbReference>
<dbReference type="FunFam" id="2.40.50.140:FF:000006">
    <property type="entry name" value="Cold shock protein CspC"/>
    <property type="match status" value="1"/>
</dbReference>
<dbReference type="RefSeq" id="WP_008737652.1">
    <property type="nucleotide sequence ID" value="NZ_CP004387.1"/>
</dbReference>
<dbReference type="HOGENOM" id="CLU_117621_0_2_6"/>
<dbReference type="SMART" id="SM00357">
    <property type="entry name" value="CSP"/>
    <property type="match status" value="1"/>
</dbReference>
<feature type="domain" description="CSD" evidence="9">
    <location>
        <begin position="1"/>
        <end position="66"/>
    </location>
</feature>
<dbReference type="InterPro" id="IPR011129">
    <property type="entry name" value="CSD"/>
</dbReference>
<keyword evidence="6" id="KW-0010">Activator</keyword>
<evidence type="ECO:0000256" key="2">
    <source>
        <dbReference type="ARBA" id="ARBA00022318"/>
    </source>
</evidence>
<keyword evidence="5" id="KW-0238">DNA-binding</keyword>
<accession>A0A0B4XM39</accession>
<evidence type="ECO:0000256" key="6">
    <source>
        <dbReference type="ARBA" id="ARBA00023159"/>
    </source>
</evidence>
<keyword evidence="4" id="KW-0805">Transcription regulation</keyword>
<evidence type="ECO:0000256" key="3">
    <source>
        <dbReference type="ARBA" id="ARBA00022490"/>
    </source>
</evidence>
<dbReference type="Gene3D" id="2.40.50.140">
    <property type="entry name" value="Nucleic acid-binding proteins"/>
    <property type="match status" value="1"/>
</dbReference>
<dbReference type="EMBL" id="CP004387">
    <property type="protein sequence ID" value="AJD48201.1"/>
    <property type="molecule type" value="Genomic_DNA"/>
</dbReference>
<evidence type="ECO:0000256" key="4">
    <source>
        <dbReference type="ARBA" id="ARBA00023015"/>
    </source>
</evidence>
<protein>
    <recommendedName>
        <fullName evidence="2">Cold shock-like protein CspD</fullName>
    </recommendedName>
</protein>
<sequence>MATGKVKWFNNAKGYGFIRPDAGGEDLFVHYSYIQMDGYRSLKAGQPVEYELQQANKGYHAVNLRPADNGDADGGMVDAVARAGTPVTEH</sequence>
<dbReference type="CDD" id="cd04458">
    <property type="entry name" value="CSP_CDS"/>
    <property type="match status" value="1"/>
</dbReference>
<dbReference type="InterPro" id="IPR012340">
    <property type="entry name" value="NA-bd_OB-fold"/>
</dbReference>
<evidence type="ECO:0000313" key="10">
    <source>
        <dbReference type="EMBL" id="AJD48201.1"/>
    </source>
</evidence>
<dbReference type="GO" id="GO:0005829">
    <property type="term" value="C:cytosol"/>
    <property type="evidence" value="ECO:0007669"/>
    <property type="project" value="UniProtKB-ARBA"/>
</dbReference>
<dbReference type="InterPro" id="IPR012751">
    <property type="entry name" value="CspD"/>
</dbReference>
<dbReference type="InterPro" id="IPR019844">
    <property type="entry name" value="CSD_CS"/>
</dbReference>
<dbReference type="STRING" id="391936.S7S_08935"/>
<keyword evidence="11" id="KW-1185">Reference proteome</keyword>
<evidence type="ECO:0000259" key="9">
    <source>
        <dbReference type="PROSITE" id="PS51857"/>
    </source>
</evidence>
<evidence type="ECO:0000313" key="11">
    <source>
        <dbReference type="Proteomes" id="UP000006764"/>
    </source>
</evidence>
<dbReference type="GO" id="GO:0003677">
    <property type="term" value="F:DNA binding"/>
    <property type="evidence" value="ECO:0007669"/>
    <property type="project" value="UniProtKB-KW"/>
</dbReference>
<evidence type="ECO:0000256" key="8">
    <source>
        <dbReference type="RuleBase" id="RU000408"/>
    </source>
</evidence>
<dbReference type="PROSITE" id="PS00352">
    <property type="entry name" value="CSD_1"/>
    <property type="match status" value="1"/>
</dbReference>
<reference evidence="10 11" key="1">
    <citation type="journal article" date="2012" name="J. Bacteriol.">
        <title>Genome sequence of an alkane-degrading bacterium, Alcanivorax pacificus type strain W11-5, isolated from deep sea sediment.</title>
        <authorList>
            <person name="Lai Q."/>
            <person name="Shao Z."/>
        </authorList>
    </citation>
    <scope>NUCLEOTIDE SEQUENCE [LARGE SCALE GENOMIC DNA]</scope>
    <source>
        <strain evidence="10 11">W11-5</strain>
    </source>
</reference>
<dbReference type="OrthoDB" id="9810590at2"/>
<comment type="subcellular location">
    <subcellularLocation>
        <location evidence="1 8">Cytoplasm</location>
    </subcellularLocation>
</comment>
<dbReference type="Pfam" id="PF00313">
    <property type="entry name" value="CSD"/>
    <property type="match status" value="1"/>
</dbReference>
<evidence type="ECO:0000256" key="1">
    <source>
        <dbReference type="ARBA" id="ARBA00004496"/>
    </source>
</evidence>
<dbReference type="AlphaFoldDB" id="A0A0B4XM39"/>
<keyword evidence="7" id="KW-0804">Transcription</keyword>
<dbReference type="KEGG" id="apac:S7S_08935"/>
<name>A0A0B4XM39_9GAMM</name>
<organism evidence="10 11">
    <name type="scientific">Isoalcanivorax pacificus W11-5</name>
    <dbReference type="NCBI Taxonomy" id="391936"/>
    <lineage>
        <taxon>Bacteria</taxon>
        <taxon>Pseudomonadati</taxon>
        <taxon>Pseudomonadota</taxon>
        <taxon>Gammaproteobacteria</taxon>
        <taxon>Oceanospirillales</taxon>
        <taxon>Alcanivoracaceae</taxon>
        <taxon>Isoalcanivorax</taxon>
    </lineage>
</organism>
<dbReference type="PIRSF" id="PIRSF002599">
    <property type="entry name" value="Cold_shock_A"/>
    <property type="match status" value="1"/>
</dbReference>
<proteinExistence type="predicted"/>
<dbReference type="InterPro" id="IPR012156">
    <property type="entry name" value="Cold_shock_CspA"/>
</dbReference>
<dbReference type="PROSITE" id="PS51857">
    <property type="entry name" value="CSD_2"/>
    <property type="match status" value="1"/>
</dbReference>